<dbReference type="Pfam" id="PF01582">
    <property type="entry name" value="TIR"/>
    <property type="match status" value="1"/>
</dbReference>
<organism evidence="6">
    <name type="scientific">Picea sitchensis</name>
    <name type="common">Sitka spruce</name>
    <name type="synonym">Pinus sitchensis</name>
    <dbReference type="NCBI Taxonomy" id="3332"/>
    <lineage>
        <taxon>Eukaryota</taxon>
        <taxon>Viridiplantae</taxon>
        <taxon>Streptophyta</taxon>
        <taxon>Embryophyta</taxon>
        <taxon>Tracheophyta</taxon>
        <taxon>Spermatophyta</taxon>
        <taxon>Pinopsida</taxon>
        <taxon>Pinidae</taxon>
        <taxon>Conifers I</taxon>
        <taxon>Pinales</taxon>
        <taxon>Pinaceae</taxon>
        <taxon>Picea</taxon>
    </lineage>
</organism>
<dbReference type="AlphaFoldDB" id="B8LQ96"/>
<keyword evidence="2" id="KW-0378">Hydrolase</keyword>
<reference evidence="6" key="1">
    <citation type="submission" date="2007-06" db="EMBL/GenBank/DDBJ databases">
        <title>Full length cDNA sequences from Sitka Spruce (Picea sitchensis).</title>
        <authorList>
            <person name="Ralph S.G."/>
            <person name="Chun H.E."/>
            <person name="Liao N."/>
            <person name="Ali J."/>
            <person name="Reid K."/>
            <person name="Kolosova N."/>
            <person name="Cooper N."/>
            <person name="Cullis C."/>
            <person name="Jancsik S."/>
            <person name="Moore R."/>
            <person name="Mayo M."/>
            <person name="Wagner S."/>
            <person name="Holt R.A."/>
            <person name="Jones S.J.M."/>
            <person name="Marra M.A."/>
            <person name="Ritland C.E."/>
            <person name="Ritland K."/>
            <person name="Bohlmann J."/>
        </authorList>
    </citation>
    <scope>NUCLEOTIDE SEQUENCE</scope>
    <source>
        <tissue evidence="6">Bark</tissue>
    </source>
</reference>
<dbReference type="EC" id="3.2.2.6" evidence="1"/>
<evidence type="ECO:0000259" key="5">
    <source>
        <dbReference type="PROSITE" id="PS50104"/>
    </source>
</evidence>
<evidence type="ECO:0000256" key="4">
    <source>
        <dbReference type="ARBA" id="ARBA00047304"/>
    </source>
</evidence>
<dbReference type="GO" id="GO:0007165">
    <property type="term" value="P:signal transduction"/>
    <property type="evidence" value="ECO:0007669"/>
    <property type="project" value="InterPro"/>
</dbReference>
<dbReference type="SUPFAM" id="SSF52200">
    <property type="entry name" value="Toll/Interleukin receptor TIR domain"/>
    <property type="match status" value="1"/>
</dbReference>
<dbReference type="PROSITE" id="PS50104">
    <property type="entry name" value="TIR"/>
    <property type="match status" value="1"/>
</dbReference>
<name>B8LQ96_PICSI</name>
<comment type="catalytic activity">
    <reaction evidence="4">
        <text>NAD(+) + H2O = ADP-D-ribose + nicotinamide + H(+)</text>
        <dbReference type="Rhea" id="RHEA:16301"/>
        <dbReference type="ChEBI" id="CHEBI:15377"/>
        <dbReference type="ChEBI" id="CHEBI:15378"/>
        <dbReference type="ChEBI" id="CHEBI:17154"/>
        <dbReference type="ChEBI" id="CHEBI:57540"/>
        <dbReference type="ChEBI" id="CHEBI:57967"/>
        <dbReference type="EC" id="3.2.2.6"/>
    </reaction>
    <physiologicalReaction direction="left-to-right" evidence="4">
        <dbReference type="Rhea" id="RHEA:16302"/>
    </physiologicalReaction>
</comment>
<accession>B8LQ96</accession>
<sequence>MFELAMAASSSIAAHYSYDVFINHRGPDVKKTFASHLYRDLSKYGLKVFLDDPEMQPGDSLIRQIEGAVGTASVHVAVFSSRYAESRWCLVELLLMLKSGKTIIPVFYDVKPADLRAGGKYAEELAKKGTCGGKRKRYDSDTIEEWRNALSHVAGISGFELEKCNG</sequence>
<evidence type="ECO:0000256" key="3">
    <source>
        <dbReference type="ARBA" id="ARBA00023027"/>
    </source>
</evidence>
<evidence type="ECO:0000256" key="2">
    <source>
        <dbReference type="ARBA" id="ARBA00022801"/>
    </source>
</evidence>
<evidence type="ECO:0000256" key="1">
    <source>
        <dbReference type="ARBA" id="ARBA00011982"/>
    </source>
</evidence>
<dbReference type="SMART" id="SM00255">
    <property type="entry name" value="TIR"/>
    <property type="match status" value="1"/>
</dbReference>
<keyword evidence="3" id="KW-0520">NAD</keyword>
<dbReference type="Gene3D" id="3.40.50.10140">
    <property type="entry name" value="Toll/interleukin-1 receptor homology (TIR) domain"/>
    <property type="match status" value="1"/>
</dbReference>
<dbReference type="InterPro" id="IPR035897">
    <property type="entry name" value="Toll_tir_struct_dom_sf"/>
</dbReference>
<dbReference type="PANTHER" id="PTHR32009:SF39">
    <property type="entry name" value="TIR DOMAIN-CONTAINING PROTEIN"/>
    <property type="match status" value="1"/>
</dbReference>
<proteinExistence type="evidence at transcript level"/>
<dbReference type="InterPro" id="IPR000157">
    <property type="entry name" value="TIR_dom"/>
</dbReference>
<dbReference type="PANTHER" id="PTHR32009">
    <property type="entry name" value="TMV RESISTANCE PROTEIN N-LIKE"/>
    <property type="match status" value="1"/>
</dbReference>
<dbReference type="EMBL" id="EF678035">
    <property type="protein sequence ID" value="ABR17826.1"/>
    <property type="molecule type" value="mRNA"/>
</dbReference>
<feature type="domain" description="TIR" evidence="5">
    <location>
        <begin position="16"/>
        <end position="154"/>
    </location>
</feature>
<dbReference type="GO" id="GO:0061809">
    <property type="term" value="F:NAD+ nucleosidase activity, cyclic ADP-ribose generating"/>
    <property type="evidence" value="ECO:0007669"/>
    <property type="project" value="UniProtKB-EC"/>
</dbReference>
<protein>
    <recommendedName>
        <fullName evidence="1">ADP-ribosyl cyclase/cyclic ADP-ribose hydrolase</fullName>
        <ecNumber evidence="1">3.2.2.6</ecNumber>
    </recommendedName>
</protein>
<evidence type="ECO:0000313" key="6">
    <source>
        <dbReference type="EMBL" id="ABR17826.1"/>
    </source>
</evidence>